<organism evidence="4">
    <name type="scientific">Schistocephalus solidus</name>
    <name type="common">Tapeworm</name>
    <dbReference type="NCBI Taxonomy" id="70667"/>
    <lineage>
        <taxon>Eukaryota</taxon>
        <taxon>Metazoa</taxon>
        <taxon>Spiralia</taxon>
        <taxon>Lophotrochozoa</taxon>
        <taxon>Platyhelminthes</taxon>
        <taxon>Cestoda</taxon>
        <taxon>Eucestoda</taxon>
        <taxon>Diphyllobothriidea</taxon>
        <taxon>Diphyllobothriidae</taxon>
        <taxon>Schistocephalus</taxon>
    </lineage>
</organism>
<reference evidence="2 3" key="2">
    <citation type="submission" date="2018-11" db="EMBL/GenBank/DDBJ databases">
        <authorList>
            <consortium name="Pathogen Informatics"/>
        </authorList>
    </citation>
    <scope>NUCLEOTIDE SEQUENCE [LARGE SCALE GENOMIC DNA]</scope>
    <source>
        <strain evidence="2 3">NST_G2</strain>
    </source>
</reference>
<evidence type="ECO:0000313" key="2">
    <source>
        <dbReference type="EMBL" id="VDL89074.1"/>
    </source>
</evidence>
<dbReference type="EMBL" id="UYSU01032313">
    <property type="protein sequence ID" value="VDL89074.1"/>
    <property type="molecule type" value="Genomic_DNA"/>
</dbReference>
<proteinExistence type="predicted"/>
<reference evidence="4" key="1">
    <citation type="submission" date="2016-06" db="UniProtKB">
        <authorList>
            <consortium name="WormBaseParasite"/>
        </authorList>
    </citation>
    <scope>IDENTIFICATION</scope>
</reference>
<protein>
    <submittedName>
        <fullName evidence="4">Zinc finger protein 655</fullName>
    </submittedName>
</protein>
<feature type="region of interest" description="Disordered" evidence="1">
    <location>
        <begin position="1"/>
        <end position="21"/>
    </location>
</feature>
<evidence type="ECO:0000313" key="4">
    <source>
        <dbReference type="WBParaSite" id="SSLN_0000277601-mRNA-1"/>
    </source>
</evidence>
<gene>
    <name evidence="2" type="ORF">SSLN_LOCUS2689</name>
</gene>
<dbReference type="Proteomes" id="UP000275846">
    <property type="component" value="Unassembled WGS sequence"/>
</dbReference>
<name>A0A183SEP1_SCHSO</name>
<evidence type="ECO:0000313" key="3">
    <source>
        <dbReference type="Proteomes" id="UP000275846"/>
    </source>
</evidence>
<dbReference type="AlphaFoldDB" id="A0A183SEP1"/>
<evidence type="ECO:0000256" key="1">
    <source>
        <dbReference type="SAM" id="MobiDB-lite"/>
    </source>
</evidence>
<accession>A0A183SEP1</accession>
<sequence length="74" mass="7953">MVAAPSEMHLPQNGGSAEDSGLLQDFHVQDPFLPSQLQYSEEVAEIDLAGGKDHIGCSAVSEEAKLAFREQVLL</sequence>
<keyword evidence="3" id="KW-1185">Reference proteome</keyword>
<dbReference type="WBParaSite" id="SSLN_0000277601-mRNA-1">
    <property type="protein sequence ID" value="SSLN_0000277601-mRNA-1"/>
    <property type="gene ID" value="SSLN_0000277601"/>
</dbReference>